<feature type="compositionally biased region" description="Pro residues" evidence="1">
    <location>
        <begin position="23"/>
        <end position="53"/>
    </location>
</feature>
<dbReference type="GeneID" id="44300458"/>
<feature type="region of interest" description="Disordered" evidence="1">
    <location>
        <begin position="88"/>
        <end position="114"/>
    </location>
</feature>
<dbReference type="RefSeq" id="WP_133057884.1">
    <property type="nucleotide sequence ID" value="NZ_JACKVA010000029.1"/>
</dbReference>
<keyword evidence="2" id="KW-1133">Transmembrane helix</keyword>
<evidence type="ECO:0000256" key="1">
    <source>
        <dbReference type="SAM" id="MobiDB-lite"/>
    </source>
</evidence>
<feature type="transmembrane region" description="Helical" evidence="2">
    <location>
        <begin position="61"/>
        <end position="83"/>
    </location>
</feature>
<gene>
    <name evidence="3" type="ORF">BN970_00046</name>
</gene>
<keyword evidence="2" id="KW-0472">Membrane</keyword>
<evidence type="ECO:0000313" key="4">
    <source>
        <dbReference type="Proteomes" id="UP000182227"/>
    </source>
</evidence>
<feature type="region of interest" description="Disordered" evidence="1">
    <location>
        <begin position="240"/>
        <end position="261"/>
    </location>
</feature>
<name>A0A0U1CWC7_9MYCO</name>
<feature type="compositionally biased region" description="Polar residues" evidence="1">
    <location>
        <begin position="93"/>
        <end position="109"/>
    </location>
</feature>
<evidence type="ECO:0000313" key="3">
    <source>
        <dbReference type="EMBL" id="CQD02172.1"/>
    </source>
</evidence>
<accession>A0A0U1CWC7</accession>
<dbReference type="Proteomes" id="UP000182227">
    <property type="component" value="Unassembled WGS sequence"/>
</dbReference>
<organism evidence="3 4">
    <name type="scientific">Mycolicibacterium conceptionense</name>
    <dbReference type="NCBI Taxonomy" id="451644"/>
    <lineage>
        <taxon>Bacteria</taxon>
        <taxon>Bacillati</taxon>
        <taxon>Actinomycetota</taxon>
        <taxon>Actinomycetes</taxon>
        <taxon>Mycobacteriales</taxon>
        <taxon>Mycobacteriaceae</taxon>
        <taxon>Mycolicibacterium</taxon>
    </lineage>
</organism>
<protein>
    <submittedName>
        <fullName evidence="3">Uncharacterized protein</fullName>
    </submittedName>
</protein>
<keyword evidence="2" id="KW-0812">Transmembrane</keyword>
<dbReference type="EMBL" id="CTEF01000001">
    <property type="protein sequence ID" value="CQD02172.1"/>
    <property type="molecule type" value="Genomic_DNA"/>
</dbReference>
<sequence>MTLPPPPGPYGAQPPGGGEPQWGGPPPQGPGAPPPFGQPGPWPPQQWGAPPPSNNGGKAKWILGGIAITLAIALAVVITVLVVRPAGGDRQQSDTANGASEFASANDTGPANIITEDPTCEAWLKIARDMDSSVPEWNKLDYGVPASDWTSEQRSAFEKQSTTLTDTIPRVANLAKQTPHRVMRELYGQFNAYSQAVIDSIPTYTTSDREIVAAANQFSSALNRVCDALYYRAAQQTAPAILPPAPPTEIQQASRDDSPVPQRFLRSTDSNCDSWKSVIERFNKETEAWRGIASNISAMEWTSEQRSVMDAVGPVMDTYANDIEHLGRESGNPIWEDFAVLAAQYMRAYVQAIPQYTVNISYMASQSTRLSNAINWACKVVA</sequence>
<feature type="region of interest" description="Disordered" evidence="1">
    <location>
        <begin position="1"/>
        <end position="56"/>
    </location>
</feature>
<evidence type="ECO:0000256" key="2">
    <source>
        <dbReference type="SAM" id="Phobius"/>
    </source>
</evidence>
<reference evidence="3 4" key="1">
    <citation type="submission" date="2015-03" db="EMBL/GenBank/DDBJ databases">
        <authorList>
            <person name="Murphy D."/>
        </authorList>
    </citation>
    <scope>NUCLEOTIDE SEQUENCE [LARGE SCALE GENOMIC DNA]</scope>
    <source>
        <strain evidence="3 4">D16</strain>
    </source>
</reference>
<proteinExistence type="predicted"/>
<dbReference type="AlphaFoldDB" id="A0A0U1CWC7"/>